<keyword evidence="3" id="KW-1185">Reference proteome</keyword>
<dbReference type="Proteomes" id="UP001360953">
    <property type="component" value="Unassembled WGS sequence"/>
</dbReference>
<dbReference type="RefSeq" id="XP_066656163.1">
    <property type="nucleotide sequence ID" value="XM_066795409.1"/>
</dbReference>
<comment type="caution">
    <text evidence="2">The sequence shown here is derived from an EMBL/GenBank/DDBJ whole genome shotgun (WGS) entry which is preliminary data.</text>
</comment>
<evidence type="ECO:0008006" key="4">
    <source>
        <dbReference type="Google" id="ProtNLM"/>
    </source>
</evidence>
<evidence type="ECO:0000313" key="3">
    <source>
        <dbReference type="Proteomes" id="UP001360953"/>
    </source>
</evidence>
<protein>
    <recommendedName>
        <fullName evidence="4">Transmembrane protein</fullName>
    </recommendedName>
</protein>
<dbReference type="GeneID" id="92028315"/>
<dbReference type="EMBL" id="JBBPEH010000005">
    <property type="protein sequence ID" value="KAK7538476.1"/>
    <property type="molecule type" value="Genomic_DNA"/>
</dbReference>
<proteinExistence type="predicted"/>
<accession>A0ABR1LTI9</accession>
<sequence length="166" mass="19141">MHSTRQGRKSSYPKDLTLPPRQVEIQVATTTLNNRRRPPRSHRSRPARSSLRRARDSNAPSCFCVTLTGPFVRFFLPVSVSGPFRSFFAVGIVVSCRRRLSCFVSGRSDQFDAEYERARAKEDELSSPSMALWALLLHLCVLAAMRRRCRERRHGQKDKSEERFRS</sequence>
<gene>
    <name evidence="2" type="ORF">J3D65DRAFT_329481</name>
</gene>
<evidence type="ECO:0000256" key="1">
    <source>
        <dbReference type="SAM" id="MobiDB-lite"/>
    </source>
</evidence>
<reference evidence="2 3" key="1">
    <citation type="submission" date="2024-04" db="EMBL/GenBank/DDBJ databases">
        <title>Phyllosticta paracitricarpa is synonymous to the EU quarantine fungus P. citricarpa based on phylogenomic analyses.</title>
        <authorList>
            <consortium name="Lawrence Berkeley National Laboratory"/>
            <person name="Van ingen-buijs V.A."/>
            <person name="Van westerhoven A.C."/>
            <person name="Haridas S."/>
            <person name="Skiadas P."/>
            <person name="Martin F."/>
            <person name="Groenewald J.Z."/>
            <person name="Crous P.W."/>
            <person name="Seidl M.F."/>
        </authorList>
    </citation>
    <scope>NUCLEOTIDE SEQUENCE [LARGE SCALE GENOMIC DNA]</scope>
    <source>
        <strain evidence="2 3">CPC 17464</strain>
    </source>
</reference>
<feature type="region of interest" description="Disordered" evidence="1">
    <location>
        <begin position="1"/>
        <end position="53"/>
    </location>
</feature>
<name>A0ABR1LTI9_9PEZI</name>
<evidence type="ECO:0000313" key="2">
    <source>
        <dbReference type="EMBL" id="KAK7538476.1"/>
    </source>
</evidence>
<feature type="compositionally biased region" description="Basic residues" evidence="1">
    <location>
        <begin position="34"/>
        <end position="52"/>
    </location>
</feature>
<organism evidence="2 3">
    <name type="scientific">Phyllosticta citribraziliensis</name>
    <dbReference type="NCBI Taxonomy" id="989973"/>
    <lineage>
        <taxon>Eukaryota</taxon>
        <taxon>Fungi</taxon>
        <taxon>Dikarya</taxon>
        <taxon>Ascomycota</taxon>
        <taxon>Pezizomycotina</taxon>
        <taxon>Dothideomycetes</taxon>
        <taxon>Dothideomycetes incertae sedis</taxon>
        <taxon>Botryosphaeriales</taxon>
        <taxon>Phyllostictaceae</taxon>
        <taxon>Phyllosticta</taxon>
    </lineage>
</organism>